<gene>
    <name evidence="4" type="ORF">IQ276_31635</name>
</gene>
<keyword evidence="2" id="KW-0560">Oxidoreductase</keyword>
<name>A0A8J7DED2_DESMC</name>
<accession>A0A8J7DED2</accession>
<keyword evidence="5" id="KW-1185">Reference proteome</keyword>
<dbReference type="AlphaFoldDB" id="A0A8J7DED2"/>
<keyword evidence="4" id="KW-0223">Dioxygenase</keyword>
<feature type="domain" description="TauD/TfdA-like" evidence="3">
    <location>
        <begin position="295"/>
        <end position="349"/>
    </location>
</feature>
<dbReference type="RefSeq" id="WP_193923413.1">
    <property type="nucleotide sequence ID" value="NZ_JADEXS020000001.1"/>
</dbReference>
<comment type="cofactor">
    <cofactor evidence="1">
        <name>Fe(2+)</name>
        <dbReference type="ChEBI" id="CHEBI:29033"/>
    </cofactor>
</comment>
<evidence type="ECO:0000313" key="4">
    <source>
        <dbReference type="EMBL" id="MBE9026806.1"/>
    </source>
</evidence>
<dbReference type="Gene3D" id="3.60.130.10">
    <property type="entry name" value="Clavaminate synthase-like"/>
    <property type="match status" value="1"/>
</dbReference>
<proteinExistence type="predicted"/>
<dbReference type="PANTHER" id="PTHR10696:SF21">
    <property type="entry name" value="TAUD_TFDA-LIKE DOMAIN-CONTAINING PROTEIN"/>
    <property type="match status" value="1"/>
</dbReference>
<evidence type="ECO:0000313" key="5">
    <source>
        <dbReference type="Proteomes" id="UP000622533"/>
    </source>
</evidence>
<protein>
    <submittedName>
        <fullName evidence="4">TauD/TfdA family dioxygenase</fullName>
    </submittedName>
</protein>
<dbReference type="Proteomes" id="UP000622533">
    <property type="component" value="Unassembled WGS sequence"/>
</dbReference>
<dbReference type="EMBL" id="JADEXS010000697">
    <property type="protein sequence ID" value="MBE9026806.1"/>
    <property type="molecule type" value="Genomic_DNA"/>
</dbReference>
<evidence type="ECO:0000256" key="2">
    <source>
        <dbReference type="ARBA" id="ARBA00023002"/>
    </source>
</evidence>
<organism evidence="4 5">
    <name type="scientific">Desmonostoc muscorum LEGE 12446</name>
    <dbReference type="NCBI Taxonomy" id="1828758"/>
    <lineage>
        <taxon>Bacteria</taxon>
        <taxon>Bacillati</taxon>
        <taxon>Cyanobacteriota</taxon>
        <taxon>Cyanophyceae</taxon>
        <taxon>Nostocales</taxon>
        <taxon>Nostocaceae</taxon>
        <taxon>Desmonostoc</taxon>
    </lineage>
</organism>
<dbReference type="SUPFAM" id="SSF51197">
    <property type="entry name" value="Clavaminate synthase-like"/>
    <property type="match status" value="1"/>
</dbReference>
<sequence length="353" mass="39946">MTTTNIPFQLNFAEIGEDFLNKDAVSKINSIFAEHGAVLLRDFPLKTAEDFADVAAHLITTPMDYMGGTVVRKPVTDLVYTASELPPAVSLAIHNEVATSHNFPERILFFCLEPAEVGGQTPICDCRRVLQRLPNQLMDAIRTHGLRYIRRLPKESDDYIMGWIETFETENPRIAEERCKARGWNCTWEDDIMVILSNVDGIRRHPHTGEEVWFNLITSFHSSRKEHILRITPPEFLGDLVLSVNSGKKRGSFLKLIVGVFSPLLVRFDSKMLPVLLFLEKLNSTGKISIDCTLGNGTPFTRKDIEAIWDAVIAETIVVNWQQGDILFLDNLRFGHGRRPFRGKRQLLVSLGS</sequence>
<dbReference type="InterPro" id="IPR003819">
    <property type="entry name" value="TauD/TfdA-like"/>
</dbReference>
<dbReference type="InterPro" id="IPR050411">
    <property type="entry name" value="AlphaKG_dependent_hydroxylases"/>
</dbReference>
<dbReference type="GO" id="GO:0051213">
    <property type="term" value="F:dioxygenase activity"/>
    <property type="evidence" value="ECO:0007669"/>
    <property type="project" value="UniProtKB-KW"/>
</dbReference>
<feature type="domain" description="TauD/TfdA-like" evidence="3">
    <location>
        <begin position="20"/>
        <end position="215"/>
    </location>
</feature>
<dbReference type="InterPro" id="IPR042098">
    <property type="entry name" value="TauD-like_sf"/>
</dbReference>
<evidence type="ECO:0000256" key="1">
    <source>
        <dbReference type="ARBA" id="ARBA00001954"/>
    </source>
</evidence>
<comment type="caution">
    <text evidence="4">The sequence shown here is derived from an EMBL/GenBank/DDBJ whole genome shotgun (WGS) entry which is preliminary data.</text>
</comment>
<dbReference type="Pfam" id="PF02668">
    <property type="entry name" value="TauD"/>
    <property type="match status" value="2"/>
</dbReference>
<evidence type="ECO:0000259" key="3">
    <source>
        <dbReference type="Pfam" id="PF02668"/>
    </source>
</evidence>
<dbReference type="PANTHER" id="PTHR10696">
    <property type="entry name" value="GAMMA-BUTYROBETAINE HYDROXYLASE-RELATED"/>
    <property type="match status" value="1"/>
</dbReference>
<reference evidence="4" key="1">
    <citation type="submission" date="2020-10" db="EMBL/GenBank/DDBJ databases">
        <authorList>
            <person name="Castelo-Branco R."/>
            <person name="Eusebio N."/>
            <person name="Adriana R."/>
            <person name="Vieira A."/>
            <person name="Brugerolle De Fraissinette N."/>
            <person name="Rezende De Castro R."/>
            <person name="Schneider M.P."/>
            <person name="Vasconcelos V."/>
            <person name="Leao P.N."/>
        </authorList>
    </citation>
    <scope>NUCLEOTIDE SEQUENCE</scope>
    <source>
        <strain evidence="4">LEGE 12446</strain>
    </source>
</reference>